<dbReference type="Proteomes" id="UP000295247">
    <property type="component" value="Unassembled WGS sequence"/>
</dbReference>
<feature type="domain" description="Glutamine amidotransferase" evidence="1">
    <location>
        <begin position="26"/>
        <end position="186"/>
    </location>
</feature>
<sequence length="241" mass="26307">MMNDPMRVCVLQHVPFEGPGAIGDWVRARGHALQVVRLDLGEPLPALAEIDWLVVMGGPMGVDQEQRHPWLATERAFISRAIGADKNLIGICLGAQQIAAALGARVCRNPEREIGWFPLELSAEGRASGLFAALPEGFEVFHWHGDTFALPEGAQPLAASAACANQGFLFEGRVLGLQCHLEATTEGVERLLVNCADELTETGPFVQSPEHIRAQPPEHYARLHQALFALLDRMVELGREL</sequence>
<dbReference type="Gene3D" id="3.40.50.880">
    <property type="match status" value="1"/>
</dbReference>
<evidence type="ECO:0000313" key="3">
    <source>
        <dbReference type="Proteomes" id="UP000295247"/>
    </source>
</evidence>
<keyword evidence="2" id="KW-0315">Glutamine amidotransferase</keyword>
<dbReference type="Pfam" id="PF00117">
    <property type="entry name" value="GATase"/>
    <property type="match status" value="1"/>
</dbReference>
<dbReference type="GO" id="GO:0005829">
    <property type="term" value="C:cytosol"/>
    <property type="evidence" value="ECO:0007669"/>
    <property type="project" value="TreeGrafter"/>
</dbReference>
<organism evidence="2 3">
    <name type="scientific">Marichromatium gracile</name>
    <name type="common">Chromatium gracile</name>
    <dbReference type="NCBI Taxonomy" id="1048"/>
    <lineage>
        <taxon>Bacteria</taxon>
        <taxon>Pseudomonadati</taxon>
        <taxon>Pseudomonadota</taxon>
        <taxon>Gammaproteobacteria</taxon>
        <taxon>Chromatiales</taxon>
        <taxon>Chromatiaceae</taxon>
        <taxon>Marichromatium</taxon>
    </lineage>
</organism>
<keyword evidence="2" id="KW-0808">Transferase</keyword>
<dbReference type="AlphaFoldDB" id="A0A4R4AAB8"/>
<comment type="caution">
    <text evidence="2">The sequence shown here is derived from an EMBL/GenBank/DDBJ whole genome shotgun (WGS) entry which is preliminary data.</text>
</comment>
<accession>A0A4R4AAB8</accession>
<dbReference type="EMBL" id="SMDC01000005">
    <property type="protein sequence ID" value="TCW35893.1"/>
    <property type="molecule type" value="Genomic_DNA"/>
</dbReference>
<dbReference type="InterPro" id="IPR017926">
    <property type="entry name" value="GATASE"/>
</dbReference>
<protein>
    <submittedName>
        <fullName evidence="2">GMP synthase-like glutamine amidotransferase</fullName>
    </submittedName>
</protein>
<dbReference type="FunFam" id="3.40.50.880:FF:000033">
    <property type="entry name" value="Glutamine amidotransferase class-I"/>
    <property type="match status" value="1"/>
</dbReference>
<gene>
    <name evidence="2" type="ORF">EDC29_10567</name>
</gene>
<dbReference type="GO" id="GO:0016740">
    <property type="term" value="F:transferase activity"/>
    <property type="evidence" value="ECO:0007669"/>
    <property type="project" value="UniProtKB-KW"/>
</dbReference>
<dbReference type="PANTHER" id="PTHR42695:SF5">
    <property type="entry name" value="GLUTAMINE AMIDOTRANSFERASE YLR126C-RELATED"/>
    <property type="match status" value="1"/>
</dbReference>
<dbReference type="CDD" id="cd01741">
    <property type="entry name" value="GATase1_1"/>
    <property type="match status" value="1"/>
</dbReference>
<evidence type="ECO:0000313" key="2">
    <source>
        <dbReference type="EMBL" id="TCW35893.1"/>
    </source>
</evidence>
<evidence type="ECO:0000259" key="1">
    <source>
        <dbReference type="Pfam" id="PF00117"/>
    </source>
</evidence>
<reference evidence="2 3" key="1">
    <citation type="submission" date="2019-03" db="EMBL/GenBank/DDBJ databases">
        <title>Genomic Encyclopedia of Type Strains, Phase IV (KMG-IV): sequencing the most valuable type-strain genomes for metagenomic binning, comparative biology and taxonomic classification.</title>
        <authorList>
            <person name="Goeker M."/>
        </authorList>
    </citation>
    <scope>NUCLEOTIDE SEQUENCE [LARGE SCALE GENOMIC DNA]</scope>
    <source>
        <strain evidence="2 3">DSM 203</strain>
    </source>
</reference>
<name>A0A4R4AAB8_MARGR</name>
<proteinExistence type="predicted"/>
<dbReference type="SUPFAM" id="SSF52317">
    <property type="entry name" value="Class I glutamine amidotransferase-like"/>
    <property type="match status" value="1"/>
</dbReference>
<dbReference type="InterPro" id="IPR044992">
    <property type="entry name" value="ChyE-like"/>
</dbReference>
<dbReference type="PANTHER" id="PTHR42695">
    <property type="entry name" value="GLUTAMINE AMIDOTRANSFERASE YLR126C-RELATED"/>
    <property type="match status" value="1"/>
</dbReference>
<dbReference type="PROSITE" id="PS51273">
    <property type="entry name" value="GATASE_TYPE_1"/>
    <property type="match status" value="1"/>
</dbReference>
<dbReference type="InterPro" id="IPR029062">
    <property type="entry name" value="Class_I_gatase-like"/>
</dbReference>